<evidence type="ECO:0000256" key="6">
    <source>
        <dbReference type="ARBA" id="ARBA00023152"/>
    </source>
</evidence>
<dbReference type="Gene3D" id="3.20.20.120">
    <property type="entry name" value="Enolase-like C-terminal domain"/>
    <property type="match status" value="2"/>
</dbReference>
<dbReference type="Pfam" id="PF01053">
    <property type="entry name" value="Cys_Met_Meta_PP"/>
    <property type="match status" value="1"/>
</dbReference>
<dbReference type="PANTHER" id="PTHR11902">
    <property type="entry name" value="ENOLASE"/>
    <property type="match status" value="1"/>
</dbReference>
<dbReference type="GO" id="GO:0000015">
    <property type="term" value="C:phosphopyruvate hydratase complex"/>
    <property type="evidence" value="ECO:0007669"/>
    <property type="project" value="InterPro"/>
</dbReference>
<evidence type="ECO:0000313" key="11">
    <source>
        <dbReference type="Proteomes" id="UP000222542"/>
    </source>
</evidence>
<keyword evidence="5 8" id="KW-0663">Pyridoxal phosphate</keyword>
<dbReference type="UniPathway" id="UPA00109">
    <property type="reaction ID" value="UER00187"/>
</dbReference>
<comment type="cofactor">
    <cofactor evidence="1 8">
        <name>pyridoxal 5'-phosphate</name>
        <dbReference type="ChEBI" id="CHEBI:597326"/>
    </cofactor>
</comment>
<evidence type="ECO:0000256" key="3">
    <source>
        <dbReference type="ARBA" id="ARBA00009604"/>
    </source>
</evidence>
<dbReference type="EMBL" id="AYRZ02000010">
    <property type="protein sequence ID" value="PHT70059.1"/>
    <property type="molecule type" value="Genomic_DNA"/>
</dbReference>
<reference evidence="10 11" key="1">
    <citation type="journal article" date="2014" name="Nat. Genet.">
        <title>Genome sequence of the hot pepper provides insights into the evolution of pungency in Capsicum species.</title>
        <authorList>
            <person name="Kim S."/>
            <person name="Park M."/>
            <person name="Yeom S.I."/>
            <person name="Kim Y.M."/>
            <person name="Lee J.M."/>
            <person name="Lee H.A."/>
            <person name="Seo E."/>
            <person name="Choi J."/>
            <person name="Cheong K."/>
            <person name="Kim K.T."/>
            <person name="Jung K."/>
            <person name="Lee G.W."/>
            <person name="Oh S.K."/>
            <person name="Bae C."/>
            <person name="Kim S.B."/>
            <person name="Lee H.Y."/>
            <person name="Kim S.Y."/>
            <person name="Kim M.S."/>
            <person name="Kang B.C."/>
            <person name="Jo Y.D."/>
            <person name="Yang H.B."/>
            <person name="Jeong H.J."/>
            <person name="Kang W.H."/>
            <person name="Kwon J.K."/>
            <person name="Shin C."/>
            <person name="Lim J.Y."/>
            <person name="Park J.H."/>
            <person name="Huh J.H."/>
            <person name="Kim J.S."/>
            <person name="Kim B.D."/>
            <person name="Cohen O."/>
            <person name="Paran I."/>
            <person name="Suh M.C."/>
            <person name="Lee S.B."/>
            <person name="Kim Y.K."/>
            <person name="Shin Y."/>
            <person name="Noh S.J."/>
            <person name="Park J."/>
            <person name="Seo Y.S."/>
            <person name="Kwon S.Y."/>
            <person name="Kim H.A."/>
            <person name="Park J.M."/>
            <person name="Kim H.J."/>
            <person name="Choi S.B."/>
            <person name="Bosland P.W."/>
            <person name="Reeves G."/>
            <person name="Jo S.H."/>
            <person name="Lee B.W."/>
            <person name="Cho H.T."/>
            <person name="Choi H.S."/>
            <person name="Lee M.S."/>
            <person name="Yu Y."/>
            <person name="Do Choi Y."/>
            <person name="Park B.S."/>
            <person name="van Deynze A."/>
            <person name="Ashrafi H."/>
            <person name="Hill T."/>
            <person name="Kim W.T."/>
            <person name="Pai H.S."/>
            <person name="Ahn H.K."/>
            <person name="Yeam I."/>
            <person name="Giovannoni J.J."/>
            <person name="Rose J.K."/>
            <person name="Sorensen I."/>
            <person name="Lee S.J."/>
            <person name="Kim R.W."/>
            <person name="Choi I.Y."/>
            <person name="Choi B.S."/>
            <person name="Lim J.S."/>
            <person name="Lee Y.H."/>
            <person name="Choi D."/>
        </authorList>
    </citation>
    <scope>NUCLEOTIDE SEQUENCE [LARGE SCALE GENOMIC DNA]</scope>
    <source>
        <strain evidence="11">cv. CM334</strain>
    </source>
</reference>
<dbReference type="PANTHER" id="PTHR11902:SF42">
    <property type="entry name" value="ENOLASE 1, CHLOROPLASTIC"/>
    <property type="match status" value="1"/>
</dbReference>
<dbReference type="AlphaFoldDB" id="A0A2G2YK04"/>
<name>A0A2G2YK04_CAPAN</name>
<evidence type="ECO:0000256" key="4">
    <source>
        <dbReference type="ARBA" id="ARBA00012058"/>
    </source>
</evidence>
<dbReference type="GO" id="GO:0019346">
    <property type="term" value="P:transsulfuration"/>
    <property type="evidence" value="ECO:0007669"/>
    <property type="project" value="InterPro"/>
</dbReference>
<dbReference type="InterPro" id="IPR015424">
    <property type="entry name" value="PyrdxlP-dep_Trfase"/>
</dbReference>
<dbReference type="InterPro" id="IPR000277">
    <property type="entry name" value="Cys/Met-Metab_PyrdxlP-dep_enz"/>
</dbReference>
<dbReference type="Proteomes" id="UP000222542">
    <property type="component" value="Unassembled WGS sequence"/>
</dbReference>
<comment type="caution">
    <text evidence="10">The sequence shown here is derived from an EMBL/GenBank/DDBJ whole genome shotgun (WGS) entry which is preliminary data.</text>
</comment>
<reference evidence="10 11" key="2">
    <citation type="journal article" date="2017" name="Genome Biol.">
        <title>New reference genome sequences of hot pepper reveal the massive evolution of plant disease-resistance genes by retroduplication.</title>
        <authorList>
            <person name="Kim S."/>
            <person name="Park J."/>
            <person name="Yeom S.I."/>
            <person name="Kim Y.M."/>
            <person name="Seo E."/>
            <person name="Kim K.T."/>
            <person name="Kim M.S."/>
            <person name="Lee J.M."/>
            <person name="Cheong K."/>
            <person name="Shin H.S."/>
            <person name="Kim S.B."/>
            <person name="Han K."/>
            <person name="Lee J."/>
            <person name="Park M."/>
            <person name="Lee H.A."/>
            <person name="Lee H.Y."/>
            <person name="Lee Y."/>
            <person name="Oh S."/>
            <person name="Lee J.H."/>
            <person name="Choi E."/>
            <person name="Choi E."/>
            <person name="Lee S.E."/>
            <person name="Jeon J."/>
            <person name="Kim H."/>
            <person name="Choi G."/>
            <person name="Song H."/>
            <person name="Lee J."/>
            <person name="Lee S.C."/>
            <person name="Kwon J.K."/>
            <person name="Lee H.Y."/>
            <person name="Koo N."/>
            <person name="Hong Y."/>
            <person name="Kim R.W."/>
            <person name="Kang W.H."/>
            <person name="Huh J.H."/>
            <person name="Kang B.C."/>
            <person name="Yang T.J."/>
            <person name="Lee Y.H."/>
            <person name="Bennetzen J.L."/>
            <person name="Choi D."/>
        </authorList>
    </citation>
    <scope>NUCLEOTIDE SEQUENCE [LARGE SCALE GENOMIC DNA]</scope>
    <source>
        <strain evidence="11">cv. CM334</strain>
    </source>
</reference>
<sequence>MQEFMILPVGASTFGEALCMDSEAVSEFLTKDAKYKLNFKNQPNDGAHVLSSQGLCELYKEFVKDFSIVSIEDPFDQNDWSSWESLQSSVDIQLVNQTGTVTKSIQVALDSKVVGWGVMISHRSGETEDNFITDLYVGLANGQDNGRVKPLISFPCFMSHASRPAEVRDPRGLTEDLIRISVGIEYVNDLIDDLDYALKTGPS</sequence>
<evidence type="ECO:0000259" key="9">
    <source>
        <dbReference type="SMART" id="SM01192"/>
    </source>
</evidence>
<proteinExistence type="inferred from homology"/>
<evidence type="ECO:0000256" key="1">
    <source>
        <dbReference type="ARBA" id="ARBA00001933"/>
    </source>
</evidence>
<evidence type="ECO:0000313" key="10">
    <source>
        <dbReference type="EMBL" id="PHT70059.1"/>
    </source>
</evidence>
<keyword evidence="7" id="KW-0456">Lyase</keyword>
<dbReference type="Pfam" id="PF00113">
    <property type="entry name" value="Enolase_C"/>
    <property type="match status" value="1"/>
</dbReference>
<dbReference type="STRING" id="4072.A0A2G2YK04"/>
<dbReference type="InterPro" id="IPR036849">
    <property type="entry name" value="Enolase-like_C_sf"/>
</dbReference>
<comment type="similarity">
    <text evidence="8">Belongs to the trans-sulfuration enzymes family.</text>
</comment>
<keyword evidence="6" id="KW-0324">Glycolysis</keyword>
<dbReference type="GO" id="GO:0004634">
    <property type="term" value="F:phosphopyruvate hydratase activity"/>
    <property type="evidence" value="ECO:0007669"/>
    <property type="project" value="UniProtKB-EC"/>
</dbReference>
<dbReference type="InterPro" id="IPR000941">
    <property type="entry name" value="Enolase"/>
</dbReference>
<evidence type="ECO:0000256" key="7">
    <source>
        <dbReference type="ARBA" id="ARBA00023239"/>
    </source>
</evidence>
<accession>A0A2G2YK04</accession>
<gene>
    <name evidence="10" type="ORF">T459_25163</name>
</gene>
<evidence type="ECO:0000256" key="2">
    <source>
        <dbReference type="ARBA" id="ARBA00005031"/>
    </source>
</evidence>
<dbReference type="SUPFAM" id="SSF51604">
    <property type="entry name" value="Enolase C-terminal domain-like"/>
    <property type="match status" value="1"/>
</dbReference>
<organism evidence="10 11">
    <name type="scientific">Capsicum annuum</name>
    <name type="common">Capsicum pepper</name>
    <dbReference type="NCBI Taxonomy" id="4072"/>
    <lineage>
        <taxon>Eukaryota</taxon>
        <taxon>Viridiplantae</taxon>
        <taxon>Streptophyta</taxon>
        <taxon>Embryophyta</taxon>
        <taxon>Tracheophyta</taxon>
        <taxon>Spermatophyta</taxon>
        <taxon>Magnoliopsida</taxon>
        <taxon>eudicotyledons</taxon>
        <taxon>Gunneridae</taxon>
        <taxon>Pentapetalae</taxon>
        <taxon>asterids</taxon>
        <taxon>lamiids</taxon>
        <taxon>Solanales</taxon>
        <taxon>Solanaceae</taxon>
        <taxon>Solanoideae</taxon>
        <taxon>Capsiceae</taxon>
        <taxon>Capsicum</taxon>
    </lineage>
</organism>
<dbReference type="InterPro" id="IPR020810">
    <property type="entry name" value="Enolase_C"/>
</dbReference>
<comment type="pathway">
    <text evidence="2">Carbohydrate degradation; glycolysis; pyruvate from D-glyceraldehyde 3-phosphate: step 4/5.</text>
</comment>
<dbReference type="GO" id="GO:0030170">
    <property type="term" value="F:pyridoxal phosphate binding"/>
    <property type="evidence" value="ECO:0007669"/>
    <property type="project" value="InterPro"/>
</dbReference>
<evidence type="ECO:0000256" key="8">
    <source>
        <dbReference type="RuleBase" id="RU362118"/>
    </source>
</evidence>
<keyword evidence="11" id="KW-1185">Reference proteome</keyword>
<feature type="domain" description="Enolase C-terminal TIM barrel" evidence="9">
    <location>
        <begin position="1"/>
        <end position="156"/>
    </location>
</feature>
<dbReference type="Gramene" id="PHT70059">
    <property type="protein sequence ID" value="PHT70059"/>
    <property type="gene ID" value="T459_25163"/>
</dbReference>
<dbReference type="GO" id="GO:0000287">
    <property type="term" value="F:magnesium ion binding"/>
    <property type="evidence" value="ECO:0007669"/>
    <property type="project" value="InterPro"/>
</dbReference>
<dbReference type="SUPFAM" id="SSF53383">
    <property type="entry name" value="PLP-dependent transferases"/>
    <property type="match status" value="1"/>
</dbReference>
<evidence type="ECO:0000256" key="5">
    <source>
        <dbReference type="ARBA" id="ARBA00022898"/>
    </source>
</evidence>
<comment type="similarity">
    <text evidence="3">Belongs to the enolase family.</text>
</comment>
<dbReference type="PRINTS" id="PR00148">
    <property type="entry name" value="ENOLASE"/>
</dbReference>
<protein>
    <recommendedName>
        <fullName evidence="4">phosphopyruvate hydratase</fullName>
        <ecNumber evidence="4">4.2.1.11</ecNumber>
    </recommendedName>
</protein>
<dbReference type="GO" id="GO:0006096">
    <property type="term" value="P:glycolytic process"/>
    <property type="evidence" value="ECO:0007669"/>
    <property type="project" value="UniProtKB-UniPathway"/>
</dbReference>
<dbReference type="EC" id="4.2.1.11" evidence="4"/>
<dbReference type="SMART" id="SM01192">
    <property type="entry name" value="Enolase_C"/>
    <property type="match status" value="1"/>
</dbReference>